<evidence type="ECO:0000313" key="2">
    <source>
        <dbReference type="EMBL" id="CEH11996.1"/>
    </source>
</evidence>
<evidence type="ECO:0000313" key="3">
    <source>
        <dbReference type="Proteomes" id="UP000054845"/>
    </source>
</evidence>
<sequence>MSCMAVDRVWTGCEERRLRASRRSWMCWMRLLRVRIGLCESMPSSQRIHSEEISYPPMHSKRASAGNARREASRARSVSRSVSRREKCDEVCARACPRVTLSFCARVRAPAPAPPPQHAMTSVCFHGDACSFHGCANAPPRHGARGAGGAKSSAAHQWSHLLFYSELREACGRSVVAFRIAG</sequence>
<proteinExistence type="predicted"/>
<organism evidence="2 3">
    <name type="scientific">Ceraceosorus bombacis</name>
    <dbReference type="NCBI Taxonomy" id="401625"/>
    <lineage>
        <taxon>Eukaryota</taxon>
        <taxon>Fungi</taxon>
        <taxon>Dikarya</taxon>
        <taxon>Basidiomycota</taxon>
        <taxon>Ustilaginomycotina</taxon>
        <taxon>Exobasidiomycetes</taxon>
        <taxon>Ceraceosorales</taxon>
        <taxon>Ceraceosoraceae</taxon>
        <taxon>Ceraceosorus</taxon>
    </lineage>
</organism>
<protein>
    <submittedName>
        <fullName evidence="2">Uncharacterized protein</fullName>
    </submittedName>
</protein>
<evidence type="ECO:0000256" key="1">
    <source>
        <dbReference type="SAM" id="MobiDB-lite"/>
    </source>
</evidence>
<keyword evidence="3" id="KW-1185">Reference proteome</keyword>
<dbReference type="AlphaFoldDB" id="A0A0P1B8U5"/>
<name>A0A0P1B8U5_9BASI</name>
<accession>A0A0P1B8U5</accession>
<feature type="region of interest" description="Disordered" evidence="1">
    <location>
        <begin position="57"/>
        <end position="79"/>
    </location>
</feature>
<dbReference type="Proteomes" id="UP000054845">
    <property type="component" value="Unassembled WGS sequence"/>
</dbReference>
<dbReference type="EMBL" id="CCYA01000103">
    <property type="protein sequence ID" value="CEH11996.1"/>
    <property type="molecule type" value="Genomic_DNA"/>
</dbReference>
<reference evidence="2 3" key="1">
    <citation type="submission" date="2014-09" db="EMBL/GenBank/DDBJ databases">
        <authorList>
            <person name="Magalhaes I.L.F."/>
            <person name="Oliveira U."/>
            <person name="Santos F.R."/>
            <person name="Vidigal T.H.D.A."/>
            <person name="Brescovit A.D."/>
            <person name="Santos A.J."/>
        </authorList>
    </citation>
    <scope>NUCLEOTIDE SEQUENCE [LARGE SCALE GENOMIC DNA]</scope>
</reference>